<sequence length="107" mass="12214">MGVENFTGFRWRDPSLGAYQQLLVHFTFQGRDLLAEGRLGDMQTSAAWVRLPISTIFTKYFSRLKFILPPVRNASVNAGSMMHWLLQFACQLCISSAVARHRQCYKG</sequence>
<reference evidence="1 2" key="1">
    <citation type="submission" date="2018-06" db="EMBL/GenBank/DDBJ databases">
        <authorList>
            <consortium name="Pathogen Informatics"/>
            <person name="Doyle S."/>
        </authorList>
    </citation>
    <scope>NUCLEOTIDE SEQUENCE [LARGE SCALE GENOMIC DNA]</scope>
    <source>
        <strain evidence="1 2">NCTC9637</strain>
    </source>
</reference>
<evidence type="ECO:0000313" key="1">
    <source>
        <dbReference type="EMBL" id="STT47686.1"/>
    </source>
</evidence>
<proteinExistence type="predicted"/>
<accession>A0A377VYB9</accession>
<dbReference type="EMBL" id="UGLB01000003">
    <property type="protein sequence ID" value="STT47686.1"/>
    <property type="molecule type" value="Genomic_DNA"/>
</dbReference>
<name>A0A377VYB9_KLEPN</name>
<organism evidence="1 2">
    <name type="scientific">Klebsiella pneumoniae</name>
    <dbReference type="NCBI Taxonomy" id="573"/>
    <lineage>
        <taxon>Bacteria</taxon>
        <taxon>Pseudomonadati</taxon>
        <taxon>Pseudomonadota</taxon>
        <taxon>Gammaproteobacteria</taxon>
        <taxon>Enterobacterales</taxon>
        <taxon>Enterobacteriaceae</taxon>
        <taxon>Klebsiella/Raoultella group</taxon>
        <taxon>Klebsiella</taxon>
        <taxon>Klebsiella pneumoniae complex</taxon>
    </lineage>
</organism>
<evidence type="ECO:0000313" key="2">
    <source>
        <dbReference type="Proteomes" id="UP000255099"/>
    </source>
</evidence>
<gene>
    <name evidence="1" type="ORF">NCTC9637_02610</name>
</gene>
<protein>
    <submittedName>
        <fullName evidence="1">Uncharacterized protein</fullName>
    </submittedName>
</protein>
<dbReference type="Proteomes" id="UP000255099">
    <property type="component" value="Unassembled WGS sequence"/>
</dbReference>
<dbReference type="AlphaFoldDB" id="A0A377VYB9"/>